<accession>A0A1H3XBD7</accession>
<evidence type="ECO:0000313" key="1">
    <source>
        <dbReference type="EMBL" id="SDZ96550.1"/>
    </source>
</evidence>
<evidence type="ECO:0000313" key="2">
    <source>
        <dbReference type="Proteomes" id="UP000199409"/>
    </source>
</evidence>
<dbReference type="Pfam" id="PF02566">
    <property type="entry name" value="OsmC"/>
    <property type="match status" value="1"/>
</dbReference>
<dbReference type="AlphaFoldDB" id="A0A1H3XBD7"/>
<keyword evidence="1" id="KW-0808">Transferase</keyword>
<dbReference type="Proteomes" id="UP000199409">
    <property type="component" value="Unassembled WGS sequence"/>
</dbReference>
<dbReference type="GO" id="GO:0016740">
    <property type="term" value="F:transferase activity"/>
    <property type="evidence" value="ECO:0007669"/>
    <property type="project" value="UniProtKB-KW"/>
</dbReference>
<proteinExistence type="predicted"/>
<dbReference type="InterPro" id="IPR003718">
    <property type="entry name" value="OsmC/Ohr_fam"/>
</dbReference>
<dbReference type="EMBL" id="FNQN01000002">
    <property type="protein sequence ID" value="SDZ96550.1"/>
    <property type="molecule type" value="Genomic_DNA"/>
</dbReference>
<dbReference type="STRING" id="37625.SAMN05660420_00897"/>
<name>A0A1H3XBD7_9BACT</name>
<keyword evidence="1" id="KW-0687">Ribonucleoprotein</keyword>
<dbReference type="RefSeq" id="WP_245706367.1">
    <property type="nucleotide sequence ID" value="NZ_FNQN01000002.1"/>
</dbReference>
<keyword evidence="2" id="KW-1185">Reference proteome</keyword>
<dbReference type="PANTHER" id="PTHR39624:SF2">
    <property type="entry name" value="OSMC-LIKE PROTEIN"/>
    <property type="match status" value="1"/>
</dbReference>
<dbReference type="Gene3D" id="3.30.300.20">
    <property type="match status" value="1"/>
</dbReference>
<dbReference type="PANTHER" id="PTHR39624">
    <property type="entry name" value="PROTEIN INVOLVED IN RIMO-MEDIATED BETA-METHYLTHIOLATION OF RIBOSOMAL PROTEIN S12 YCAO"/>
    <property type="match status" value="1"/>
</dbReference>
<reference evidence="1 2" key="1">
    <citation type="submission" date="2016-10" db="EMBL/GenBank/DDBJ databases">
        <authorList>
            <person name="de Groot N.N."/>
        </authorList>
    </citation>
    <scope>NUCLEOTIDE SEQUENCE [LARGE SCALE GENOMIC DNA]</scope>
    <source>
        <strain evidence="1 2">DSM 7343</strain>
    </source>
</reference>
<sequence>MAMITATFPGGAVVNANFSGFEVSTDQPEDNGGTNSAPEPYMLFLSSILTCAGFYAQRFCQQRQLSTEGMTMTLDIDRHPESRRLEKVKMAIQLPDGFPDKYQKAIVRAAGMCSVKKAIADPPEFEVITE</sequence>
<dbReference type="InterPro" id="IPR015946">
    <property type="entry name" value="KH_dom-like_a/b"/>
</dbReference>
<gene>
    <name evidence="1" type="ORF">SAMN05660420_00897</name>
</gene>
<dbReference type="GO" id="GO:0005840">
    <property type="term" value="C:ribosome"/>
    <property type="evidence" value="ECO:0007669"/>
    <property type="project" value="UniProtKB-KW"/>
</dbReference>
<keyword evidence="1" id="KW-0689">Ribosomal protein</keyword>
<dbReference type="SUPFAM" id="SSF82784">
    <property type="entry name" value="OsmC-like"/>
    <property type="match status" value="1"/>
</dbReference>
<dbReference type="InterPro" id="IPR036102">
    <property type="entry name" value="OsmC/Ohrsf"/>
</dbReference>
<protein>
    <submittedName>
        <fullName evidence="1">Ribosomal protein S12 methylthiotransferase accessory factor</fullName>
    </submittedName>
</protein>
<organism evidence="1 2">
    <name type="scientific">Desulfuromusa kysingii</name>
    <dbReference type="NCBI Taxonomy" id="37625"/>
    <lineage>
        <taxon>Bacteria</taxon>
        <taxon>Pseudomonadati</taxon>
        <taxon>Thermodesulfobacteriota</taxon>
        <taxon>Desulfuromonadia</taxon>
        <taxon>Desulfuromonadales</taxon>
        <taxon>Geopsychrobacteraceae</taxon>
        <taxon>Desulfuromusa</taxon>
    </lineage>
</organism>